<reference evidence="3" key="1">
    <citation type="submission" date="2022-01" db="EMBL/GenBank/DDBJ databases">
        <authorList>
            <person name="King R."/>
        </authorList>
    </citation>
    <scope>NUCLEOTIDE SEQUENCE</scope>
</reference>
<dbReference type="Proteomes" id="UP001153620">
    <property type="component" value="Chromosome 3"/>
</dbReference>
<reference evidence="3" key="2">
    <citation type="submission" date="2022-10" db="EMBL/GenBank/DDBJ databases">
        <authorList>
            <consortium name="ENA_rothamsted_submissions"/>
            <consortium name="culmorum"/>
            <person name="King R."/>
        </authorList>
    </citation>
    <scope>NUCLEOTIDE SEQUENCE</scope>
</reference>
<evidence type="ECO:0000256" key="2">
    <source>
        <dbReference type="SAM" id="Phobius"/>
    </source>
</evidence>
<organism evidence="3 4">
    <name type="scientific">Chironomus riparius</name>
    <dbReference type="NCBI Taxonomy" id="315576"/>
    <lineage>
        <taxon>Eukaryota</taxon>
        <taxon>Metazoa</taxon>
        <taxon>Ecdysozoa</taxon>
        <taxon>Arthropoda</taxon>
        <taxon>Hexapoda</taxon>
        <taxon>Insecta</taxon>
        <taxon>Pterygota</taxon>
        <taxon>Neoptera</taxon>
        <taxon>Endopterygota</taxon>
        <taxon>Diptera</taxon>
        <taxon>Nematocera</taxon>
        <taxon>Chironomoidea</taxon>
        <taxon>Chironomidae</taxon>
        <taxon>Chironominae</taxon>
        <taxon>Chironomus</taxon>
    </lineage>
</organism>
<keyword evidence="2" id="KW-0812">Transmembrane</keyword>
<feature type="transmembrane region" description="Helical" evidence="2">
    <location>
        <begin position="333"/>
        <end position="356"/>
    </location>
</feature>
<accession>A0A9N9S214</accession>
<gene>
    <name evidence="3" type="ORF">CHIRRI_LOCUS11089</name>
</gene>
<dbReference type="OrthoDB" id="6614503at2759"/>
<keyword evidence="2" id="KW-1133">Transmembrane helix</keyword>
<name>A0A9N9S214_9DIPT</name>
<feature type="region of interest" description="Disordered" evidence="1">
    <location>
        <begin position="455"/>
        <end position="505"/>
    </location>
</feature>
<dbReference type="EMBL" id="OU895879">
    <property type="protein sequence ID" value="CAG9808247.1"/>
    <property type="molecule type" value="Genomic_DNA"/>
</dbReference>
<evidence type="ECO:0000256" key="1">
    <source>
        <dbReference type="SAM" id="MobiDB-lite"/>
    </source>
</evidence>
<feature type="compositionally biased region" description="Basic residues" evidence="1">
    <location>
        <begin position="486"/>
        <end position="505"/>
    </location>
</feature>
<feature type="compositionally biased region" description="Low complexity" evidence="1">
    <location>
        <begin position="456"/>
        <end position="470"/>
    </location>
</feature>
<protein>
    <submittedName>
        <fullName evidence="3">Uncharacterized protein</fullName>
    </submittedName>
</protein>
<sequence>MHQCECLTQVQPLGSILFEDHGFPKKCFIQNDIAQLATRLKFQELLPKNIELMNDYNLVAMIKYFYGINEILEHMGEGEARQLVLKCFYDMLGSYLKHIVLPITKYSFYAGNVTYSVAQNVFDLFDRCKELLDTNGNSWSEAITDFSQFNVKIIPLMIPKTSDDEAMKACSNLVTNQNDDDNEEDMLVPLPKIETEDNDDLSTIRLPLKRKHTFNINSKKSAFILLRYFVSVTQCFKYQGINQSLFNKKLNLWITDNVLPYLDDDQLYPAFGAILRILETIKSSDETIYQGTSQKNSKRHKQQLVESKNFFDYTKNINSDEFSFDDRNRDFNWWQNAVLASIGIVILALLLIYMIIRICCNRKKIREVEYKKNSNKKTLKDKIRNVLKNSTHMPEHDEFYEYKKVRNKKGIKFENEKKSSPLRKFRKDKEKVNLPLLNMAESEDEIVLLESKKSTPHSSLSSLSKKTAFKLSEESDNNSKQDMKNSHRFLQKIRPKSPARKNHYG</sequence>
<evidence type="ECO:0000313" key="4">
    <source>
        <dbReference type="Proteomes" id="UP001153620"/>
    </source>
</evidence>
<keyword evidence="4" id="KW-1185">Reference proteome</keyword>
<feature type="compositionally biased region" description="Basic and acidic residues" evidence="1">
    <location>
        <begin position="471"/>
        <end position="485"/>
    </location>
</feature>
<evidence type="ECO:0000313" key="3">
    <source>
        <dbReference type="EMBL" id="CAG9808247.1"/>
    </source>
</evidence>
<proteinExistence type="predicted"/>
<dbReference type="AlphaFoldDB" id="A0A9N9S214"/>
<keyword evidence="2" id="KW-0472">Membrane</keyword>